<keyword evidence="3 7" id="KW-0812">Transmembrane</keyword>
<dbReference type="OMA" id="WMELWIF"/>
<comment type="function">
    <text evidence="7">Involved in protein precursor import into chloroplasts.</text>
</comment>
<dbReference type="HOGENOM" id="CLU_094758_1_0_1"/>
<evidence type="ECO:0000256" key="2">
    <source>
        <dbReference type="ARBA" id="ARBA00009596"/>
    </source>
</evidence>
<keyword evidence="5 7" id="KW-1133">Transmembrane helix</keyword>
<feature type="transmembrane region" description="Helical" evidence="7">
    <location>
        <begin position="146"/>
        <end position="164"/>
    </location>
</feature>
<dbReference type="RefSeq" id="XP_001419482.1">
    <property type="nucleotide sequence ID" value="XM_001419445.1"/>
</dbReference>
<dbReference type="GO" id="GO:0009706">
    <property type="term" value="C:chloroplast inner membrane"/>
    <property type="evidence" value="ECO:0007669"/>
    <property type="project" value="UniProtKB-SubCell"/>
</dbReference>
<dbReference type="OrthoDB" id="602284at2759"/>
<evidence type="ECO:0000256" key="7">
    <source>
        <dbReference type="RuleBase" id="RU367003"/>
    </source>
</evidence>
<evidence type="ECO:0000256" key="6">
    <source>
        <dbReference type="ARBA" id="ARBA00023136"/>
    </source>
</evidence>
<organism evidence="8 9">
    <name type="scientific">Ostreococcus lucimarinus (strain CCE9901)</name>
    <dbReference type="NCBI Taxonomy" id="436017"/>
    <lineage>
        <taxon>Eukaryota</taxon>
        <taxon>Viridiplantae</taxon>
        <taxon>Chlorophyta</taxon>
        <taxon>Mamiellophyceae</taxon>
        <taxon>Mamiellales</taxon>
        <taxon>Bathycoccaceae</taxon>
        <taxon>Ostreococcus</taxon>
    </lineage>
</organism>
<comment type="similarity">
    <text evidence="2 7">Belongs to the Tic20 family.</text>
</comment>
<dbReference type="PANTHER" id="PTHR33510">
    <property type="entry name" value="PROTEIN TIC 20-II, CHLOROPLASTIC"/>
    <property type="match status" value="1"/>
</dbReference>
<dbReference type="eggNOG" id="ENOG502QT65">
    <property type="taxonomic scope" value="Eukaryota"/>
</dbReference>
<dbReference type="STRING" id="436017.A4S272"/>
<keyword evidence="4" id="KW-1001">Plastid inner membrane</keyword>
<dbReference type="Proteomes" id="UP000001568">
    <property type="component" value="Chromosome 9"/>
</dbReference>
<evidence type="ECO:0000256" key="4">
    <source>
        <dbReference type="ARBA" id="ARBA00022780"/>
    </source>
</evidence>
<keyword evidence="9" id="KW-1185">Reference proteome</keyword>
<reference evidence="8 9" key="1">
    <citation type="journal article" date="2007" name="Proc. Natl. Acad. Sci. U.S.A.">
        <title>The tiny eukaryote Ostreococcus provides genomic insights into the paradox of plankton speciation.</title>
        <authorList>
            <person name="Palenik B."/>
            <person name="Grimwood J."/>
            <person name="Aerts A."/>
            <person name="Rouze P."/>
            <person name="Salamov A."/>
            <person name="Putnam N."/>
            <person name="Dupont C."/>
            <person name="Jorgensen R."/>
            <person name="Derelle E."/>
            <person name="Rombauts S."/>
            <person name="Zhou K."/>
            <person name="Otillar R."/>
            <person name="Merchant S.S."/>
            <person name="Podell S."/>
            <person name="Gaasterland T."/>
            <person name="Napoli C."/>
            <person name="Gendler K."/>
            <person name="Manuell A."/>
            <person name="Tai V."/>
            <person name="Vallon O."/>
            <person name="Piganeau G."/>
            <person name="Jancek S."/>
            <person name="Heijde M."/>
            <person name="Jabbari K."/>
            <person name="Bowler C."/>
            <person name="Lohr M."/>
            <person name="Robbens S."/>
            <person name="Werner G."/>
            <person name="Dubchak I."/>
            <person name="Pazour G.J."/>
            <person name="Ren Q."/>
            <person name="Paulsen I."/>
            <person name="Delwiche C."/>
            <person name="Schmutz J."/>
            <person name="Rokhsar D."/>
            <person name="Van de Peer Y."/>
            <person name="Moreau H."/>
            <person name="Grigoriev I.V."/>
        </authorList>
    </citation>
    <scope>NUCLEOTIDE SEQUENCE [LARGE SCALE GENOMIC DNA]</scope>
    <source>
        <strain evidence="8 9">CCE9901</strain>
    </source>
</reference>
<name>A4S272_OSTLU</name>
<proteinExistence type="inferred from homology"/>
<keyword evidence="6 7" id="KW-0472">Membrane</keyword>
<evidence type="ECO:0000256" key="1">
    <source>
        <dbReference type="ARBA" id="ARBA00004478"/>
    </source>
</evidence>
<keyword evidence="7" id="KW-0934">Plastid</keyword>
<comment type="subcellular location">
    <subcellularLocation>
        <location evidence="1">Plastid</location>
        <location evidence="1">Chloroplast inner membrane</location>
        <topology evidence="1">Multi-pass membrane protein</topology>
    </subcellularLocation>
    <subcellularLocation>
        <location evidence="7">Plastid</location>
        <location evidence="7">Chloroplast membrane</location>
        <topology evidence="7">Multi-pass membrane protein</topology>
    </subcellularLocation>
</comment>
<protein>
    <recommendedName>
        <fullName evidence="7">Protein TIC 20</fullName>
    </recommendedName>
</protein>
<feature type="transmembrane region" description="Helical" evidence="7">
    <location>
        <begin position="38"/>
        <end position="59"/>
    </location>
</feature>
<gene>
    <name evidence="8" type="ORF">OSTLU_33348</name>
</gene>
<dbReference type="GeneID" id="5003636"/>
<dbReference type="AlphaFoldDB" id="A4S272"/>
<evidence type="ECO:0000256" key="5">
    <source>
        <dbReference type="ARBA" id="ARBA00022989"/>
    </source>
</evidence>
<evidence type="ECO:0000313" key="8">
    <source>
        <dbReference type="EMBL" id="ABO97775.1"/>
    </source>
</evidence>
<feature type="transmembrane region" description="Helical" evidence="7">
    <location>
        <begin position="79"/>
        <end position="98"/>
    </location>
</feature>
<evidence type="ECO:0000256" key="3">
    <source>
        <dbReference type="ARBA" id="ARBA00022692"/>
    </source>
</evidence>
<dbReference type="EMBL" id="CP000589">
    <property type="protein sequence ID" value="ABO97775.1"/>
    <property type="molecule type" value="Genomic_DNA"/>
</dbReference>
<dbReference type="Gramene" id="ABO97775">
    <property type="protein sequence ID" value="ABO97775"/>
    <property type="gene ID" value="OSTLU_33348"/>
</dbReference>
<feature type="transmembrane region" description="Helical" evidence="7">
    <location>
        <begin position="119"/>
        <end position="140"/>
    </location>
</feature>
<dbReference type="Pfam" id="PF16166">
    <property type="entry name" value="TIC20"/>
    <property type="match status" value="1"/>
</dbReference>
<dbReference type="KEGG" id="olu:OSTLU_33348"/>
<accession>A4S272</accession>
<keyword evidence="7" id="KW-0150">Chloroplast</keyword>
<dbReference type="InterPro" id="IPR005691">
    <property type="entry name" value="Tic20"/>
</dbReference>
<sequence length="194" mass="22337">MPFRPSPNGNKGKGFLELWFGRDEANEGKIRPAPYLRILAVIPFVIPLMGTIAFTHSAYEFLPLFKHAMFIFAPAMQLFYGNSFIPFMTFFALFLLVVRNEKIPYFVRYCTMQAILLDICCMLGGLIMQYMPIFIMVSWVGEWMELWIFVNSFFALGYSIFNALQGLIPEAPLISEAVYAQVQEARDTGYMEEE</sequence>
<dbReference type="PANTHER" id="PTHR33510:SF9">
    <property type="entry name" value="HIT-TYPE ZINC FINGER FAMILY PROTEIN-RELATED"/>
    <property type="match status" value="1"/>
</dbReference>
<evidence type="ECO:0000313" key="9">
    <source>
        <dbReference type="Proteomes" id="UP000001568"/>
    </source>
</evidence>